<sequence length="124" mass="14393">MSELINCPTCNNKILSRMGTICPNCNYTVGYFNGEKRRKGYGRLFALTMFSPFLSFFTLVFAQINFYSFILAILLSIFLAIKSCPINFKAVFATNFERLFFWNIWIFSNIFLTVIIFNIISKSI</sequence>
<gene>
    <name evidence="2" type="ORF">ACRYA_1423</name>
</gene>
<dbReference type="GeneID" id="56461641"/>
<organism evidence="2 3">
    <name type="scientific">Aliarcobacter cryaerophilus ATCC 43158</name>
    <dbReference type="NCBI Taxonomy" id="1032070"/>
    <lineage>
        <taxon>Bacteria</taxon>
        <taxon>Pseudomonadati</taxon>
        <taxon>Campylobacterota</taxon>
        <taxon>Epsilonproteobacteria</taxon>
        <taxon>Campylobacterales</taxon>
        <taxon>Arcobacteraceae</taxon>
        <taxon>Aliarcobacter</taxon>
    </lineage>
</organism>
<accession>A0AAD0XAL1</accession>
<dbReference type="RefSeq" id="WP_105918006.1">
    <property type="nucleotide sequence ID" value="NZ_CP021072.1"/>
</dbReference>
<keyword evidence="1" id="KW-1133">Transmembrane helix</keyword>
<dbReference type="KEGG" id="acre:ACRYA_1423"/>
<feature type="transmembrane region" description="Helical" evidence="1">
    <location>
        <begin position="44"/>
        <end position="62"/>
    </location>
</feature>
<reference evidence="2 3" key="1">
    <citation type="submission" date="2018-10" db="EMBL/GenBank/DDBJ databases">
        <title>Complete genome sequences of Arcobacter cryaerophilus strains ATCC 43158 and ATCC 49615.</title>
        <authorList>
            <person name="Miller W.G."/>
            <person name="Yee E."/>
            <person name="Bono J.L."/>
        </authorList>
    </citation>
    <scope>NUCLEOTIDE SEQUENCE [LARGE SCALE GENOMIC DNA]</scope>
    <source>
        <strain evidence="2 3">ATCC 43158</strain>
    </source>
</reference>
<evidence type="ECO:0000313" key="2">
    <source>
        <dbReference type="EMBL" id="AYJ80542.1"/>
    </source>
</evidence>
<evidence type="ECO:0000256" key="1">
    <source>
        <dbReference type="SAM" id="Phobius"/>
    </source>
</evidence>
<evidence type="ECO:0000313" key="3">
    <source>
        <dbReference type="Proteomes" id="UP000273809"/>
    </source>
</evidence>
<dbReference type="EMBL" id="CP032823">
    <property type="protein sequence ID" value="AYJ80542.1"/>
    <property type="molecule type" value="Genomic_DNA"/>
</dbReference>
<dbReference type="AlphaFoldDB" id="A0AAD0XAL1"/>
<name>A0AAD0XAL1_9BACT</name>
<dbReference type="Proteomes" id="UP000273809">
    <property type="component" value="Chromosome"/>
</dbReference>
<feature type="transmembrane region" description="Helical" evidence="1">
    <location>
        <begin position="68"/>
        <end position="88"/>
    </location>
</feature>
<keyword evidence="1" id="KW-0472">Membrane</keyword>
<proteinExistence type="predicted"/>
<protein>
    <submittedName>
        <fullName evidence="2">Membrane protein</fullName>
    </submittedName>
</protein>
<keyword evidence="1" id="KW-0812">Transmembrane</keyword>
<feature type="transmembrane region" description="Helical" evidence="1">
    <location>
        <begin position="100"/>
        <end position="120"/>
    </location>
</feature>